<evidence type="ECO:0000313" key="4">
    <source>
        <dbReference type="Proteomes" id="UP000436088"/>
    </source>
</evidence>
<keyword evidence="4" id="KW-1185">Reference proteome</keyword>
<dbReference type="Pfam" id="PF00300">
    <property type="entry name" value="His_Phos_1"/>
    <property type="match status" value="1"/>
</dbReference>
<reference evidence="3" key="1">
    <citation type="submission" date="2019-09" db="EMBL/GenBank/DDBJ databases">
        <title>Draft genome information of white flower Hibiscus syriacus.</title>
        <authorList>
            <person name="Kim Y.-M."/>
        </authorList>
    </citation>
    <scope>NUCLEOTIDE SEQUENCE [LARGE SCALE GENOMIC DNA]</scope>
    <source>
        <strain evidence="3">YM2019G1</strain>
    </source>
</reference>
<dbReference type="CDD" id="cd07067">
    <property type="entry name" value="HP_PGM_like"/>
    <property type="match status" value="1"/>
</dbReference>
<dbReference type="SUPFAM" id="SSF53254">
    <property type="entry name" value="Phosphoglycerate mutase-like"/>
    <property type="match status" value="1"/>
</dbReference>
<sequence>MKKDPAPGNSKPTSWTRKCWNKNPRCPPAMHRHPRFSPQRSSFGTPRTGPSTKAWDTYNVLAPPPPPSDGDRMVIDVYLISHGECELNMRPDIVGGRYDAAALTSNGKRQARALAVFLNKQGIRFNTVYCSPLDRARSMALCVCQEMNFAEAQIQSSDALMDLNMGHWEGCLRSQIYTPDVLNLMERYQPDFAAPSGESLRQLEFRMVQLLNGKVLCLPEKLRSDCFLHQNESRGLSTNHNARAVNNSVHALPKKKSGKSRLKTVSKIIEHDADDEMSPKVANNHPSLRDINVRNSSFPSINTSLASSCVGVFTHSLPIKCLITGLLECSPLMSHKMCVEDSSVTVLQHSWKTGWQIKQLNGELLEKPLSHAVGLIQDAIKMVTDDYMRSAIYYFEVTRARPSLSSTLLITTWSRPSFHTTDFGWGEPVLSGPAALPEKEVILFLSHGKERKSINALLGLPASAMKVFQDQMKI</sequence>
<feature type="region of interest" description="Disordered" evidence="2">
    <location>
        <begin position="1"/>
        <end position="58"/>
    </location>
</feature>
<dbReference type="Gene3D" id="3.40.50.1240">
    <property type="entry name" value="Phosphoglycerate mutase-like"/>
    <property type="match status" value="1"/>
</dbReference>
<feature type="binding site" evidence="1">
    <location>
        <position position="135"/>
    </location>
    <ligand>
        <name>substrate</name>
    </ligand>
</feature>
<organism evidence="3 4">
    <name type="scientific">Hibiscus syriacus</name>
    <name type="common">Rose of Sharon</name>
    <dbReference type="NCBI Taxonomy" id="106335"/>
    <lineage>
        <taxon>Eukaryota</taxon>
        <taxon>Viridiplantae</taxon>
        <taxon>Streptophyta</taxon>
        <taxon>Embryophyta</taxon>
        <taxon>Tracheophyta</taxon>
        <taxon>Spermatophyta</taxon>
        <taxon>Magnoliopsida</taxon>
        <taxon>eudicotyledons</taxon>
        <taxon>Gunneridae</taxon>
        <taxon>Pentapetalae</taxon>
        <taxon>rosids</taxon>
        <taxon>malvids</taxon>
        <taxon>Malvales</taxon>
        <taxon>Malvaceae</taxon>
        <taxon>Malvoideae</taxon>
        <taxon>Hibiscus</taxon>
    </lineage>
</organism>
<dbReference type="PANTHER" id="PTHR47927">
    <property type="entry name" value="PUTATIVE-RELATED"/>
    <property type="match status" value="1"/>
</dbReference>
<dbReference type="SMART" id="SM00855">
    <property type="entry name" value="PGAM"/>
    <property type="match status" value="1"/>
</dbReference>
<dbReference type="Proteomes" id="UP000436088">
    <property type="component" value="Unassembled WGS sequence"/>
</dbReference>
<evidence type="ECO:0000313" key="3">
    <source>
        <dbReference type="EMBL" id="KAE8718462.1"/>
    </source>
</evidence>
<evidence type="ECO:0000256" key="1">
    <source>
        <dbReference type="PIRSR" id="PIRSR613078-2"/>
    </source>
</evidence>
<name>A0A6A3BU02_HIBSY</name>
<proteinExistence type="predicted"/>
<gene>
    <name evidence="3" type="ORF">F3Y22_tig00110013pilonHSYRG00277</name>
</gene>
<accession>A0A6A3BU02</accession>
<dbReference type="Pfam" id="PF02458">
    <property type="entry name" value="Transferase"/>
    <property type="match status" value="1"/>
</dbReference>
<comment type="caution">
    <text evidence="3">The sequence shown here is derived from an EMBL/GenBank/DDBJ whole genome shotgun (WGS) entry which is preliminary data.</text>
</comment>
<dbReference type="PANTHER" id="PTHR47927:SF2">
    <property type="entry name" value="PHOSPHOGLYCERATE MUTASE FAMILY PROTEIN"/>
    <property type="match status" value="1"/>
</dbReference>
<dbReference type="EMBL" id="VEPZ02000812">
    <property type="protein sequence ID" value="KAE8718462.1"/>
    <property type="molecule type" value="Genomic_DNA"/>
</dbReference>
<protein>
    <submittedName>
        <fullName evidence="3">Pentatricopeptide repeat-containing protein</fullName>
    </submittedName>
</protein>
<dbReference type="InterPro" id="IPR013078">
    <property type="entry name" value="His_Pase_superF_clade-1"/>
</dbReference>
<evidence type="ECO:0000256" key="2">
    <source>
        <dbReference type="SAM" id="MobiDB-lite"/>
    </source>
</evidence>
<dbReference type="AlphaFoldDB" id="A0A6A3BU02"/>
<feature type="compositionally biased region" description="Polar residues" evidence="2">
    <location>
        <begin position="38"/>
        <end position="51"/>
    </location>
</feature>
<dbReference type="InterPro" id="IPR029033">
    <property type="entry name" value="His_PPase_superfam"/>
</dbReference>
<dbReference type="Gene3D" id="3.30.559.10">
    <property type="entry name" value="Chloramphenicol acetyltransferase-like domain"/>
    <property type="match status" value="1"/>
</dbReference>
<dbReference type="InterPro" id="IPR023213">
    <property type="entry name" value="CAT-like_dom_sf"/>
</dbReference>